<reference evidence="3" key="1">
    <citation type="submission" date="2018-06" db="EMBL/GenBank/DDBJ databases">
        <authorList>
            <person name="Zhirakovskaya E."/>
        </authorList>
    </citation>
    <scope>NUCLEOTIDE SEQUENCE</scope>
</reference>
<dbReference type="GO" id="GO:0006355">
    <property type="term" value="P:regulation of DNA-templated transcription"/>
    <property type="evidence" value="ECO:0007669"/>
    <property type="project" value="InterPro"/>
</dbReference>
<evidence type="ECO:0000313" key="3">
    <source>
        <dbReference type="EMBL" id="VAX40914.1"/>
    </source>
</evidence>
<sequence length="80" mass="9326">MISSQTCPICKKELSANTTMLSPLFPFCSKRCKQVDLLRWDNEEYAVVDPISPENMTEEMAEQFEEEIQKKIDRMEEGSF</sequence>
<evidence type="ECO:0000256" key="2">
    <source>
        <dbReference type="ARBA" id="ARBA00022833"/>
    </source>
</evidence>
<dbReference type="GO" id="GO:0008270">
    <property type="term" value="F:zinc ion binding"/>
    <property type="evidence" value="ECO:0007669"/>
    <property type="project" value="InterPro"/>
</dbReference>
<dbReference type="EMBL" id="UOGL01000493">
    <property type="protein sequence ID" value="VAX40914.1"/>
    <property type="molecule type" value="Genomic_DNA"/>
</dbReference>
<dbReference type="Gene3D" id="3.30.50.10">
    <property type="entry name" value="Erythroid Transcription Factor GATA-1, subunit A"/>
    <property type="match status" value="1"/>
</dbReference>
<keyword evidence="1" id="KW-0479">Metal-binding</keyword>
<proteinExistence type="inferred from homology"/>
<protein>
    <recommendedName>
        <fullName evidence="4">DNA gyrase inhibitor YacG</fullName>
    </recommendedName>
</protein>
<organism evidence="3">
    <name type="scientific">hydrothermal vent metagenome</name>
    <dbReference type="NCBI Taxonomy" id="652676"/>
    <lineage>
        <taxon>unclassified sequences</taxon>
        <taxon>metagenomes</taxon>
        <taxon>ecological metagenomes</taxon>
    </lineage>
</organism>
<accession>A0A3B1DX57</accession>
<dbReference type="InterPro" id="IPR013088">
    <property type="entry name" value="Znf_NHR/GATA"/>
</dbReference>
<dbReference type="InterPro" id="IPR005584">
    <property type="entry name" value="DNA_gyrase_inhibitor_YacG"/>
</dbReference>
<keyword evidence="2" id="KW-0862">Zinc</keyword>
<dbReference type="Pfam" id="PF03884">
    <property type="entry name" value="YacG"/>
    <property type="match status" value="1"/>
</dbReference>
<dbReference type="HAMAP" id="MF_00649">
    <property type="entry name" value="DNA_gyrase_inhibitor_YacG"/>
    <property type="match status" value="1"/>
</dbReference>
<dbReference type="AlphaFoldDB" id="A0A3B1DX57"/>
<dbReference type="PANTHER" id="PTHR36150:SF1">
    <property type="entry name" value="DNA GYRASE INHIBITOR YACG"/>
    <property type="match status" value="1"/>
</dbReference>
<name>A0A3B1DX57_9ZZZZ</name>
<gene>
    <name evidence="3" type="ORF">MNBD_PLANCTO02-2267</name>
</gene>
<dbReference type="SUPFAM" id="SSF57716">
    <property type="entry name" value="Glucocorticoid receptor-like (DNA-binding domain)"/>
    <property type="match status" value="1"/>
</dbReference>
<dbReference type="PANTHER" id="PTHR36150">
    <property type="entry name" value="DNA GYRASE INHIBITOR YACG"/>
    <property type="match status" value="1"/>
</dbReference>
<evidence type="ECO:0000256" key="1">
    <source>
        <dbReference type="ARBA" id="ARBA00022723"/>
    </source>
</evidence>
<evidence type="ECO:0008006" key="4">
    <source>
        <dbReference type="Google" id="ProtNLM"/>
    </source>
</evidence>